<evidence type="ECO:0000313" key="3">
    <source>
        <dbReference type="EMBL" id="OQD88722.1"/>
    </source>
</evidence>
<reference evidence="4" key="1">
    <citation type="journal article" date="2017" name="Nat. Microbiol.">
        <title>Global analysis of biosynthetic gene clusters reveals vast potential of secondary metabolite production in Penicillium species.</title>
        <authorList>
            <person name="Nielsen J.C."/>
            <person name="Grijseels S."/>
            <person name="Prigent S."/>
            <person name="Ji B."/>
            <person name="Dainat J."/>
            <person name="Nielsen K.F."/>
            <person name="Frisvad J.C."/>
            <person name="Workman M."/>
            <person name="Nielsen J."/>
        </authorList>
    </citation>
    <scope>NUCLEOTIDE SEQUENCE [LARGE SCALE GENOMIC DNA]</scope>
    <source>
        <strain evidence="4">IBT 31811</strain>
    </source>
</reference>
<keyword evidence="1" id="KW-1133">Transmembrane helix</keyword>
<feature type="transmembrane region" description="Helical" evidence="1">
    <location>
        <begin position="192"/>
        <end position="211"/>
    </location>
</feature>
<dbReference type="GO" id="GO:0004826">
    <property type="term" value="F:phenylalanine-tRNA ligase activity"/>
    <property type="evidence" value="ECO:0007669"/>
    <property type="project" value="InterPro"/>
</dbReference>
<dbReference type="InterPro" id="IPR005146">
    <property type="entry name" value="B3/B4_tRNA-bd"/>
</dbReference>
<gene>
    <name evidence="3" type="ORF">PENANT_c003G00411</name>
</gene>
<protein>
    <recommendedName>
        <fullName evidence="2">B3/B4 tRNA-binding domain-containing protein</fullName>
    </recommendedName>
</protein>
<dbReference type="Gene3D" id="3.50.40.10">
    <property type="entry name" value="Phenylalanyl-trna Synthetase, Chain B, domain 3"/>
    <property type="match status" value="1"/>
</dbReference>
<dbReference type="EMBL" id="MDYN01000003">
    <property type="protein sequence ID" value="OQD88722.1"/>
    <property type="molecule type" value="Genomic_DNA"/>
</dbReference>
<dbReference type="InterPro" id="IPR020825">
    <property type="entry name" value="Phe-tRNA_synthase-like_B3/B4"/>
</dbReference>
<accession>A0A1V6QI96</accession>
<feature type="domain" description="B3/B4 tRNA-binding" evidence="2">
    <location>
        <begin position="40"/>
        <end position="149"/>
    </location>
</feature>
<organism evidence="3 4">
    <name type="scientific">Penicillium antarcticum</name>
    <dbReference type="NCBI Taxonomy" id="416450"/>
    <lineage>
        <taxon>Eukaryota</taxon>
        <taxon>Fungi</taxon>
        <taxon>Dikarya</taxon>
        <taxon>Ascomycota</taxon>
        <taxon>Pezizomycotina</taxon>
        <taxon>Eurotiomycetes</taxon>
        <taxon>Eurotiomycetidae</taxon>
        <taxon>Eurotiales</taxon>
        <taxon>Aspergillaceae</taxon>
        <taxon>Penicillium</taxon>
    </lineage>
</organism>
<dbReference type="GO" id="GO:0003723">
    <property type="term" value="F:RNA binding"/>
    <property type="evidence" value="ECO:0007669"/>
    <property type="project" value="InterPro"/>
</dbReference>
<dbReference type="PANTHER" id="PTHR39209">
    <property type="match status" value="1"/>
</dbReference>
<keyword evidence="4" id="KW-1185">Reference proteome</keyword>
<evidence type="ECO:0000313" key="4">
    <source>
        <dbReference type="Proteomes" id="UP000191672"/>
    </source>
</evidence>
<comment type="caution">
    <text evidence="3">The sequence shown here is derived from an EMBL/GenBank/DDBJ whole genome shotgun (WGS) entry which is preliminary data.</text>
</comment>
<name>A0A1V6QI96_9EURO</name>
<dbReference type="PANTHER" id="PTHR39209:SF2">
    <property type="entry name" value="CYTOPLASMIC PROTEIN"/>
    <property type="match status" value="1"/>
</dbReference>
<sequence length="239" mass="26526">MATFKSQVKLQRFFLPSKCSSKKYPLSNESILKGIPKEKKACRPISPVVDFYNIISIEHAVPAGAFDLPELHAANAPLEFRLARPEDIFVPLDAAADEQPGILGNGEILYAQGNIVLTRHMAWLQSKQALATDDSTEVMFMSEVLNEGEVGAEPTELSRAIVKSLQDGLRHFFGIESRVKYLDYAPMSDSNLACFTLLVIGLILANVAVHYQGPLIIYHYSKYPGMSLDDDSATLKYMR</sequence>
<keyword evidence="1" id="KW-0472">Membrane</keyword>
<evidence type="ECO:0000256" key="1">
    <source>
        <dbReference type="SAM" id="Phobius"/>
    </source>
</evidence>
<dbReference type="Pfam" id="PF03483">
    <property type="entry name" value="B3_4"/>
    <property type="match status" value="1"/>
</dbReference>
<proteinExistence type="predicted"/>
<evidence type="ECO:0000259" key="2">
    <source>
        <dbReference type="Pfam" id="PF03483"/>
    </source>
</evidence>
<keyword evidence="1" id="KW-0812">Transmembrane</keyword>
<dbReference type="Proteomes" id="UP000191672">
    <property type="component" value="Unassembled WGS sequence"/>
</dbReference>
<dbReference type="SUPFAM" id="SSF56037">
    <property type="entry name" value="PheT/TilS domain"/>
    <property type="match status" value="1"/>
</dbReference>
<dbReference type="AlphaFoldDB" id="A0A1V6QI96"/>